<keyword evidence="1" id="KW-0732">Signal</keyword>
<feature type="signal peptide" evidence="1">
    <location>
        <begin position="1"/>
        <end position="22"/>
    </location>
</feature>
<proteinExistence type="predicted"/>
<dbReference type="OrthoDB" id="9984778at2759"/>
<organism evidence="2 3">
    <name type="scientific">Emergomyces africanus</name>
    <dbReference type="NCBI Taxonomy" id="1955775"/>
    <lineage>
        <taxon>Eukaryota</taxon>
        <taxon>Fungi</taxon>
        <taxon>Dikarya</taxon>
        <taxon>Ascomycota</taxon>
        <taxon>Pezizomycotina</taxon>
        <taxon>Eurotiomycetes</taxon>
        <taxon>Eurotiomycetidae</taxon>
        <taxon>Onygenales</taxon>
        <taxon>Ajellomycetaceae</taxon>
        <taxon>Emergomyces</taxon>
    </lineage>
</organism>
<reference evidence="2 3" key="1">
    <citation type="submission" date="2015-07" db="EMBL/GenBank/DDBJ databases">
        <title>Emmonsia species relationships and genome sequence.</title>
        <authorList>
            <person name="Cuomo C.A."/>
            <person name="Schwartz I.S."/>
            <person name="Kenyon C."/>
            <person name="de Hoog G.S."/>
            <person name="Govender N.P."/>
            <person name="Botha A."/>
            <person name="Moreno L."/>
            <person name="de Vries M."/>
            <person name="Munoz J.F."/>
            <person name="Stielow J.B."/>
        </authorList>
    </citation>
    <scope>NUCLEOTIDE SEQUENCE [LARGE SCALE GENOMIC DNA]</scope>
    <source>
        <strain evidence="2 3">CBS 136260</strain>
    </source>
</reference>
<protein>
    <submittedName>
        <fullName evidence="2">Uncharacterized protein</fullName>
    </submittedName>
</protein>
<keyword evidence="3" id="KW-1185">Reference proteome</keyword>
<evidence type="ECO:0000313" key="3">
    <source>
        <dbReference type="Proteomes" id="UP000091918"/>
    </source>
</evidence>
<dbReference type="STRING" id="1658172.A0A1B7NW67"/>
<sequence>MDNRRALLFFVLLFFLLSAPEPRPPSVGFERERHQQKTEEQRALSLLNNSRYGDLDSAADRWLPLGGLTKEDGYAWNLLPVVKDRARDQLYSILQHSGLLSEQPIEWQTHPLRSDLNTSALQIPVYHNVTGKVQGDWVRWQSLRRKPARSSIPRRSCYGMIILPVHSRIILLRTMGL</sequence>
<accession>A0A1B7NW67</accession>
<evidence type="ECO:0000313" key="2">
    <source>
        <dbReference type="EMBL" id="OAX81010.1"/>
    </source>
</evidence>
<evidence type="ECO:0000256" key="1">
    <source>
        <dbReference type="SAM" id="SignalP"/>
    </source>
</evidence>
<comment type="caution">
    <text evidence="2">The sequence shown here is derived from an EMBL/GenBank/DDBJ whole genome shotgun (WGS) entry which is preliminary data.</text>
</comment>
<dbReference type="Proteomes" id="UP000091918">
    <property type="component" value="Unassembled WGS sequence"/>
</dbReference>
<dbReference type="AlphaFoldDB" id="A0A1B7NW67"/>
<dbReference type="EMBL" id="LGUA01000568">
    <property type="protein sequence ID" value="OAX81010.1"/>
    <property type="molecule type" value="Genomic_DNA"/>
</dbReference>
<gene>
    <name evidence="2" type="ORF">ACJ72_04655</name>
</gene>
<feature type="chain" id="PRO_5008598244" evidence="1">
    <location>
        <begin position="23"/>
        <end position="177"/>
    </location>
</feature>
<name>A0A1B7NW67_9EURO</name>